<dbReference type="Proteomes" id="UP000238164">
    <property type="component" value="Chromosome 1"/>
</dbReference>
<dbReference type="Pfam" id="PF10282">
    <property type="entry name" value="Lactonase"/>
    <property type="match status" value="1"/>
</dbReference>
<name>A0A2N9JJZ7_9ACTN</name>
<dbReference type="AlphaFoldDB" id="A0A2N9JJZ7"/>
<dbReference type="KEGG" id="mgg:MPLG2_3345"/>
<dbReference type="Gene3D" id="2.130.10.10">
    <property type="entry name" value="YVTN repeat-like/Quinoprotein amine dehydrogenase"/>
    <property type="match status" value="1"/>
</dbReference>
<dbReference type="RefSeq" id="WP_105186902.1">
    <property type="nucleotide sequence ID" value="NZ_BAAAGO010000001.1"/>
</dbReference>
<protein>
    <submittedName>
        <fullName evidence="2">6-phosphogluconolactonase</fullName>
    </submittedName>
</protein>
<dbReference type="InterPro" id="IPR015943">
    <property type="entry name" value="WD40/YVTN_repeat-like_dom_sf"/>
</dbReference>
<sequence>MTTSWLVLVANSGDGTISSFSLRDGELQRLSVTGGAPGCSTFCVDATRDLVYASVKGNDQGITTFALDRSSGRLSKRSHLSLPDGAMNYLTLTRGGTALLGACYGGGYGISSAVHDGEVSEPVSRIEFPNLHSVRASSDGRYAYFVSLGADLVAQYALDAWLNLRPLTPATVAAPAGSGPRHLVLNAAQDSLYVLTEFSGEVLRYRRDKHFGNLTAAGSVTAIDESKGLGHSEFGADPLEHHYIWGADLHFSDPSHLWCSERTESTLGAVRVAADGSMTPPASFTVTETQPRGFAVSPDGRYLICAGERSTSIALYRVHGDELELVKRAETGHKANWVWVMAR</sequence>
<comment type="similarity">
    <text evidence="1">Belongs to the cycloisomerase 2 family.</text>
</comment>
<dbReference type="SUPFAM" id="SSF51004">
    <property type="entry name" value="C-terminal (heme d1) domain of cytochrome cd1-nitrite reductase"/>
    <property type="match status" value="1"/>
</dbReference>
<dbReference type="GO" id="GO:0017057">
    <property type="term" value="F:6-phosphogluconolactonase activity"/>
    <property type="evidence" value="ECO:0007669"/>
    <property type="project" value="TreeGrafter"/>
</dbReference>
<evidence type="ECO:0000313" key="3">
    <source>
        <dbReference type="Proteomes" id="UP000238164"/>
    </source>
</evidence>
<dbReference type="PANTHER" id="PTHR30344">
    <property type="entry name" value="6-PHOSPHOGLUCONOLACTONASE-RELATED"/>
    <property type="match status" value="1"/>
</dbReference>
<keyword evidence="3" id="KW-1185">Reference proteome</keyword>
<dbReference type="EMBL" id="LT985188">
    <property type="protein sequence ID" value="SPD88375.1"/>
    <property type="molecule type" value="Genomic_DNA"/>
</dbReference>
<organism evidence="2 3">
    <name type="scientific">Micropruina glycogenica</name>
    <dbReference type="NCBI Taxonomy" id="75385"/>
    <lineage>
        <taxon>Bacteria</taxon>
        <taxon>Bacillati</taxon>
        <taxon>Actinomycetota</taxon>
        <taxon>Actinomycetes</taxon>
        <taxon>Propionibacteriales</taxon>
        <taxon>Nocardioidaceae</taxon>
        <taxon>Micropruina</taxon>
    </lineage>
</organism>
<evidence type="ECO:0000313" key="2">
    <source>
        <dbReference type="EMBL" id="SPD88375.1"/>
    </source>
</evidence>
<gene>
    <name evidence="2" type="ORF">MPLG2_3345</name>
</gene>
<evidence type="ECO:0000256" key="1">
    <source>
        <dbReference type="ARBA" id="ARBA00005564"/>
    </source>
</evidence>
<dbReference type="InterPro" id="IPR011048">
    <property type="entry name" value="Haem_d1_sf"/>
</dbReference>
<dbReference type="PANTHER" id="PTHR30344:SF1">
    <property type="entry name" value="6-PHOSPHOGLUCONOLACTONASE"/>
    <property type="match status" value="1"/>
</dbReference>
<dbReference type="GO" id="GO:0005829">
    <property type="term" value="C:cytosol"/>
    <property type="evidence" value="ECO:0007669"/>
    <property type="project" value="TreeGrafter"/>
</dbReference>
<reference evidence="2 3" key="1">
    <citation type="submission" date="2018-02" db="EMBL/GenBank/DDBJ databases">
        <authorList>
            <person name="Cohen D.B."/>
            <person name="Kent A.D."/>
        </authorList>
    </citation>
    <scope>NUCLEOTIDE SEQUENCE [LARGE SCALE GENOMIC DNA]</scope>
    <source>
        <strain evidence="2">1</strain>
    </source>
</reference>
<dbReference type="InterPro" id="IPR050282">
    <property type="entry name" value="Cycloisomerase_2"/>
</dbReference>
<dbReference type="InterPro" id="IPR019405">
    <property type="entry name" value="Lactonase_7-beta_prop"/>
</dbReference>
<dbReference type="OrthoDB" id="9790815at2"/>
<proteinExistence type="inferred from homology"/>
<accession>A0A2N9JJZ7</accession>